<reference evidence="2" key="1">
    <citation type="submission" date="2020-02" db="EMBL/GenBank/DDBJ databases">
        <authorList>
            <person name="Meier V. D."/>
        </authorList>
    </citation>
    <scope>NUCLEOTIDE SEQUENCE</scope>
    <source>
        <strain evidence="2">AVDCRST_MAG47</strain>
    </source>
</reference>
<feature type="non-terminal residue" evidence="2">
    <location>
        <position position="1"/>
    </location>
</feature>
<feature type="compositionally biased region" description="Basic and acidic residues" evidence="1">
    <location>
        <begin position="125"/>
        <end position="143"/>
    </location>
</feature>
<protein>
    <submittedName>
        <fullName evidence="2">Chromosomal replication initiator protein DnaA</fullName>
    </submittedName>
</protein>
<dbReference type="EMBL" id="CADCUK010000066">
    <property type="protein sequence ID" value="CAA9368751.1"/>
    <property type="molecule type" value="Genomic_DNA"/>
</dbReference>
<feature type="compositionally biased region" description="Basic and acidic residues" evidence="1">
    <location>
        <begin position="323"/>
        <end position="368"/>
    </location>
</feature>
<sequence length="499" mass="56046">GQRRHRGRSAGELGTGSAERVAQARRRPPAQPERLAQVQPARGPAREHRGDRRRRRLHPGSRRGTAAHLARGRPRRGLRTDRAAGCDRGPGAAGRTVRPGDRRRRRGHPPRDRFRRGVDTSSWRSIDRYLSRQVDKSPAHRDAAVPQVQRQRAGDPAQPEVRLRHVRDRLVEPVRPRRGRRSRGGAGQGVQPAPDLRRLRAGQDPPAARDRPLRAQPLQRGTGPLRVERGVHQRVHQRDPRRQDLDLPPALPRRGRAADRRHPVPGGEDPDAGGVLPHVQHPPQRQQADRHHLRPPAQAARGAGGPAAQPVRVGPHHRRAAPRPRDPDRDPPEEGRDRTADRPARGARVHRLEDPDQHPRARGRPDPRHRVRQPQRPAGRPHAQRDRPQGPDPRGRGAGDHRAADHRPDRVLLRSVDRRRVRPEPLPEPGHCSADRDVPVPRAHGPVPAEDRAAVRRPRPHHGDVRQQPDPRRDGRAAQHLQHRHRAHQPDQAAGPAAV</sequence>
<evidence type="ECO:0000313" key="2">
    <source>
        <dbReference type="EMBL" id="CAA9368751.1"/>
    </source>
</evidence>
<name>A0A6J4MU02_9ACTN</name>
<feature type="region of interest" description="Disordered" evidence="1">
    <location>
        <begin position="1"/>
        <end position="499"/>
    </location>
</feature>
<feature type="compositionally biased region" description="Basic residues" evidence="1">
    <location>
        <begin position="51"/>
        <end position="61"/>
    </location>
</feature>
<gene>
    <name evidence="2" type="ORF">AVDCRST_MAG47-919</name>
</gene>
<feature type="non-terminal residue" evidence="2">
    <location>
        <position position="499"/>
    </location>
</feature>
<accession>A0A6J4MU02</accession>
<evidence type="ECO:0000256" key="1">
    <source>
        <dbReference type="SAM" id="MobiDB-lite"/>
    </source>
</evidence>
<feature type="compositionally biased region" description="Basic and acidic residues" evidence="1">
    <location>
        <begin position="109"/>
        <end position="118"/>
    </location>
</feature>
<organism evidence="2">
    <name type="scientific">uncultured Nocardioidaceae bacterium</name>
    <dbReference type="NCBI Taxonomy" id="253824"/>
    <lineage>
        <taxon>Bacteria</taxon>
        <taxon>Bacillati</taxon>
        <taxon>Actinomycetota</taxon>
        <taxon>Actinomycetes</taxon>
        <taxon>Propionibacteriales</taxon>
        <taxon>Nocardioidaceae</taxon>
        <taxon>environmental samples</taxon>
    </lineage>
</organism>
<proteinExistence type="predicted"/>
<feature type="compositionally biased region" description="Low complexity" evidence="1">
    <location>
        <begin position="295"/>
        <end position="313"/>
    </location>
</feature>
<feature type="compositionally biased region" description="Basic and acidic residues" evidence="1">
    <location>
        <begin position="383"/>
        <end position="425"/>
    </location>
</feature>
<feature type="compositionally biased region" description="Basic and acidic residues" evidence="1">
    <location>
        <begin position="461"/>
        <end position="477"/>
    </location>
</feature>
<feature type="compositionally biased region" description="Basic and acidic residues" evidence="1">
    <location>
        <begin position="226"/>
        <end position="245"/>
    </location>
</feature>
<dbReference type="AlphaFoldDB" id="A0A6J4MU02"/>